<evidence type="ECO:0000259" key="2">
    <source>
        <dbReference type="Pfam" id="PF01593"/>
    </source>
</evidence>
<keyword evidence="1" id="KW-1133">Transmembrane helix</keyword>
<accession>A0ABP3AGT8</accession>
<feature type="domain" description="Amine oxidase" evidence="2">
    <location>
        <begin position="17"/>
        <end position="68"/>
    </location>
</feature>
<dbReference type="InterPro" id="IPR036188">
    <property type="entry name" value="FAD/NAD-bd_sf"/>
</dbReference>
<reference evidence="3 4" key="1">
    <citation type="submission" date="2014-01" db="EMBL/GenBank/DDBJ databases">
        <authorList>
            <person name="Dobos K."/>
            <person name="Lenaerts A."/>
            <person name="Ordway D."/>
            <person name="DeGroote M.A."/>
            <person name="Parker T."/>
            <person name="Sizemore C."/>
            <person name="Tallon L.J."/>
            <person name="Sadzewicz L.K."/>
            <person name="Sengamalay N."/>
            <person name="Fraser C.M."/>
            <person name="Hine E."/>
            <person name="Shefchek K.A."/>
            <person name="Das S.P."/>
            <person name="Tettelin H."/>
        </authorList>
    </citation>
    <scope>NUCLEOTIDE SEQUENCE [LARGE SCALE GENOMIC DNA]</scope>
    <source>
        <strain evidence="3 4">Harvey</strain>
    </source>
</reference>
<keyword evidence="1" id="KW-0812">Transmembrane</keyword>
<dbReference type="Proteomes" id="UP000020681">
    <property type="component" value="Unassembled WGS sequence"/>
</dbReference>
<dbReference type="InterPro" id="IPR050281">
    <property type="entry name" value="Flavin_monoamine_oxidase"/>
</dbReference>
<dbReference type="SUPFAM" id="SSF51905">
    <property type="entry name" value="FAD/NAD(P)-binding domain"/>
    <property type="match status" value="1"/>
</dbReference>
<name>A0ABP3AGT8_MYCUL</name>
<dbReference type="InterPro" id="IPR002937">
    <property type="entry name" value="Amino_oxidase"/>
</dbReference>
<gene>
    <name evidence="3" type="ORF">I551_3951</name>
</gene>
<protein>
    <submittedName>
        <fullName evidence="3">FAD binding domain protein</fullName>
    </submittedName>
</protein>
<sequence>MTNPSWIVDVVIVGAGFAGLAAARDLARQGHDVLVLEGRDRVGGRSFTGSIAGLPADMGGSFVGPARTQSWRWPPSWVFPPFRPSTTART</sequence>
<evidence type="ECO:0000313" key="4">
    <source>
        <dbReference type="Proteomes" id="UP000020681"/>
    </source>
</evidence>
<proteinExistence type="predicted"/>
<keyword evidence="4" id="KW-1185">Reference proteome</keyword>
<evidence type="ECO:0000256" key="1">
    <source>
        <dbReference type="SAM" id="Phobius"/>
    </source>
</evidence>
<dbReference type="PANTHER" id="PTHR10742:SF410">
    <property type="entry name" value="LYSINE-SPECIFIC HISTONE DEMETHYLASE 2"/>
    <property type="match status" value="1"/>
</dbReference>
<organism evidence="3 4">
    <name type="scientific">Mycobacterium ulcerans str. Harvey</name>
    <dbReference type="NCBI Taxonomy" id="1299332"/>
    <lineage>
        <taxon>Bacteria</taxon>
        <taxon>Bacillati</taxon>
        <taxon>Actinomycetota</taxon>
        <taxon>Actinomycetes</taxon>
        <taxon>Mycobacteriales</taxon>
        <taxon>Mycobacteriaceae</taxon>
        <taxon>Mycobacterium</taxon>
        <taxon>Mycobacterium ulcerans group</taxon>
    </lineage>
</organism>
<dbReference type="Gene3D" id="3.50.50.60">
    <property type="entry name" value="FAD/NAD(P)-binding domain"/>
    <property type="match status" value="1"/>
</dbReference>
<dbReference type="PANTHER" id="PTHR10742">
    <property type="entry name" value="FLAVIN MONOAMINE OXIDASE"/>
    <property type="match status" value="1"/>
</dbReference>
<feature type="transmembrane region" description="Helical" evidence="1">
    <location>
        <begin position="6"/>
        <end position="23"/>
    </location>
</feature>
<dbReference type="Pfam" id="PF01593">
    <property type="entry name" value="Amino_oxidase"/>
    <property type="match status" value="1"/>
</dbReference>
<comment type="caution">
    <text evidence="3">The sequence shown here is derived from an EMBL/GenBank/DDBJ whole genome shotgun (WGS) entry which is preliminary data.</text>
</comment>
<evidence type="ECO:0000313" key="3">
    <source>
        <dbReference type="EMBL" id="EUA89515.1"/>
    </source>
</evidence>
<dbReference type="PRINTS" id="PR00419">
    <property type="entry name" value="ADXRDTASE"/>
</dbReference>
<dbReference type="EMBL" id="JAOL01000120">
    <property type="protein sequence ID" value="EUA89515.1"/>
    <property type="molecule type" value="Genomic_DNA"/>
</dbReference>
<keyword evidence="1" id="KW-0472">Membrane</keyword>